<proteinExistence type="predicted"/>
<dbReference type="EMBL" id="MEUF01000048">
    <property type="protein sequence ID" value="OGC34141.1"/>
    <property type="molecule type" value="Genomic_DNA"/>
</dbReference>
<dbReference type="STRING" id="1802583.A2311_01880"/>
<keyword evidence="1" id="KW-0472">Membrane</keyword>
<dbReference type="InterPro" id="IPR045584">
    <property type="entry name" value="Pilin-like"/>
</dbReference>
<organism evidence="2 3">
    <name type="scientific">candidate division WOR-1 bacterium RIFOXYB2_FULL_48_7</name>
    <dbReference type="NCBI Taxonomy" id="1802583"/>
    <lineage>
        <taxon>Bacteria</taxon>
        <taxon>Bacillati</taxon>
        <taxon>Saganbacteria</taxon>
    </lineage>
</organism>
<accession>A0A1F4TN33</accession>
<comment type="caution">
    <text evidence="2">The sequence shown here is derived from an EMBL/GenBank/DDBJ whole genome shotgun (WGS) entry which is preliminary data.</text>
</comment>
<sequence length="170" mass="18492">MAEVKKGFTLVELVMVIIVTAIMAVVIMVAINNALRAIQFNAATEKLVSDLRYAQAMASGNGKWYGVAFEADPTNRYSIYLLNGTSESLAENPAHLGQTLVVNLGEQFGTLISDISIEGGGTVVEINPLGVPYTDKFGYIISQESYVTISKDGQTRRIFFTPESGRIYSQ</sequence>
<evidence type="ECO:0000256" key="1">
    <source>
        <dbReference type="SAM" id="Phobius"/>
    </source>
</evidence>
<evidence type="ECO:0000313" key="3">
    <source>
        <dbReference type="Proteomes" id="UP000178951"/>
    </source>
</evidence>
<dbReference type="InterPro" id="IPR012902">
    <property type="entry name" value="N_methyl_site"/>
</dbReference>
<dbReference type="SUPFAM" id="SSF54523">
    <property type="entry name" value="Pili subunits"/>
    <property type="match status" value="1"/>
</dbReference>
<dbReference type="Proteomes" id="UP000178951">
    <property type="component" value="Unassembled WGS sequence"/>
</dbReference>
<dbReference type="PROSITE" id="PS00409">
    <property type="entry name" value="PROKAR_NTER_METHYL"/>
    <property type="match status" value="1"/>
</dbReference>
<name>A0A1F4TN33_UNCSA</name>
<evidence type="ECO:0000313" key="2">
    <source>
        <dbReference type="EMBL" id="OGC34141.1"/>
    </source>
</evidence>
<reference evidence="2 3" key="1">
    <citation type="journal article" date="2016" name="Nat. Commun.">
        <title>Thousands of microbial genomes shed light on interconnected biogeochemical processes in an aquifer system.</title>
        <authorList>
            <person name="Anantharaman K."/>
            <person name="Brown C.T."/>
            <person name="Hug L.A."/>
            <person name="Sharon I."/>
            <person name="Castelle C.J."/>
            <person name="Probst A.J."/>
            <person name="Thomas B.C."/>
            <person name="Singh A."/>
            <person name="Wilkins M.J."/>
            <person name="Karaoz U."/>
            <person name="Brodie E.L."/>
            <person name="Williams K.H."/>
            <person name="Hubbard S.S."/>
            <person name="Banfield J.F."/>
        </authorList>
    </citation>
    <scope>NUCLEOTIDE SEQUENCE [LARGE SCALE GENOMIC DNA]</scope>
</reference>
<keyword evidence="1" id="KW-1133">Transmembrane helix</keyword>
<feature type="transmembrane region" description="Helical" evidence="1">
    <location>
        <begin position="7"/>
        <end position="31"/>
    </location>
</feature>
<evidence type="ECO:0008006" key="4">
    <source>
        <dbReference type="Google" id="ProtNLM"/>
    </source>
</evidence>
<dbReference type="Gene3D" id="3.30.700.10">
    <property type="entry name" value="Glycoprotein, Type 4 Pilin"/>
    <property type="match status" value="1"/>
</dbReference>
<keyword evidence="1" id="KW-0812">Transmembrane</keyword>
<gene>
    <name evidence="2" type="ORF">A2311_01880</name>
</gene>
<protein>
    <recommendedName>
        <fullName evidence="4">General secretion pathway GspH domain-containing protein</fullName>
    </recommendedName>
</protein>
<dbReference type="NCBIfam" id="TIGR02532">
    <property type="entry name" value="IV_pilin_GFxxxE"/>
    <property type="match status" value="1"/>
</dbReference>
<dbReference type="AlphaFoldDB" id="A0A1F4TN33"/>